<accession>A0A6P2YA72</accession>
<sequence length="54" mass="6162">MAQGFVTTMKRDYAAFMPKPDMAMAIHNLVITFGHDNEQPLHSVLKQRSPREFG</sequence>
<organism evidence="1 2">
    <name type="scientific">Burkholderia lata (strain ATCC 17760 / DSM 23089 / LMG 22485 / NCIMB 9086 / R18194 / 383)</name>
    <dbReference type="NCBI Taxonomy" id="482957"/>
    <lineage>
        <taxon>Bacteria</taxon>
        <taxon>Pseudomonadati</taxon>
        <taxon>Pseudomonadota</taxon>
        <taxon>Betaproteobacteria</taxon>
        <taxon>Burkholderiales</taxon>
        <taxon>Burkholderiaceae</taxon>
        <taxon>Burkholderia</taxon>
        <taxon>Burkholderia cepacia complex</taxon>
    </lineage>
</organism>
<dbReference type="EMBL" id="CABVQI010000018">
    <property type="protein sequence ID" value="VWD18941.1"/>
    <property type="molecule type" value="Genomic_DNA"/>
</dbReference>
<protein>
    <submittedName>
        <fullName evidence="1">Putative transposase</fullName>
    </submittedName>
</protein>
<dbReference type="AlphaFoldDB" id="A0A6P2YA72"/>
<evidence type="ECO:0000313" key="2">
    <source>
        <dbReference type="Proteomes" id="UP000494274"/>
    </source>
</evidence>
<gene>
    <name evidence="1" type="ORF">BLA18112_05207</name>
</gene>
<dbReference type="Proteomes" id="UP000494274">
    <property type="component" value="Unassembled WGS sequence"/>
</dbReference>
<proteinExistence type="predicted"/>
<evidence type="ECO:0000313" key="1">
    <source>
        <dbReference type="EMBL" id="VWD18941.1"/>
    </source>
</evidence>
<reference evidence="1 2" key="1">
    <citation type="submission" date="2019-09" db="EMBL/GenBank/DDBJ databases">
        <authorList>
            <person name="Depoorter E."/>
        </authorList>
    </citation>
    <scope>NUCLEOTIDE SEQUENCE [LARGE SCALE GENOMIC DNA]</scope>
    <source>
        <strain evidence="1">R-18112</strain>
    </source>
</reference>
<name>A0A6P2YA72_BURL3</name>